<dbReference type="AlphaFoldDB" id="A0A2I0VRM0"/>
<protein>
    <submittedName>
        <fullName evidence="2">Uncharacterized protein</fullName>
    </submittedName>
</protein>
<evidence type="ECO:0000256" key="1">
    <source>
        <dbReference type="SAM" id="MobiDB-lite"/>
    </source>
</evidence>
<reference evidence="2 3" key="2">
    <citation type="journal article" date="2017" name="Nature">
        <title>The Apostasia genome and the evolution of orchids.</title>
        <authorList>
            <person name="Zhang G.Q."/>
            <person name="Liu K.W."/>
            <person name="Li Z."/>
            <person name="Lohaus R."/>
            <person name="Hsiao Y.Y."/>
            <person name="Niu S.C."/>
            <person name="Wang J.Y."/>
            <person name="Lin Y.C."/>
            <person name="Xu Q."/>
            <person name="Chen L.J."/>
            <person name="Yoshida K."/>
            <person name="Fujiwara S."/>
            <person name="Wang Z.W."/>
            <person name="Zhang Y.Q."/>
            <person name="Mitsuda N."/>
            <person name="Wang M."/>
            <person name="Liu G.H."/>
            <person name="Pecoraro L."/>
            <person name="Huang H.X."/>
            <person name="Xiao X.J."/>
            <person name="Lin M."/>
            <person name="Wu X.Y."/>
            <person name="Wu W.L."/>
            <person name="Chen Y.Y."/>
            <person name="Chang S.B."/>
            <person name="Sakamoto S."/>
            <person name="Ohme-Takagi M."/>
            <person name="Yagi M."/>
            <person name="Zeng S.J."/>
            <person name="Shen C.Y."/>
            <person name="Yeh C.M."/>
            <person name="Luo Y.B."/>
            <person name="Tsai W.C."/>
            <person name="Van de Peer Y."/>
            <person name="Liu Z.J."/>
        </authorList>
    </citation>
    <scope>NUCLEOTIDE SEQUENCE [LARGE SCALE GENOMIC DNA]</scope>
    <source>
        <tissue evidence="2">The whole plant</tissue>
    </source>
</reference>
<feature type="compositionally biased region" description="Basic and acidic residues" evidence="1">
    <location>
        <begin position="71"/>
        <end position="90"/>
    </location>
</feature>
<dbReference type="Proteomes" id="UP000233837">
    <property type="component" value="Unassembled WGS sequence"/>
</dbReference>
<accession>A0A2I0VRM0</accession>
<reference evidence="2 3" key="1">
    <citation type="journal article" date="2016" name="Sci. Rep.">
        <title>The Dendrobium catenatum Lindl. genome sequence provides insights into polysaccharide synthase, floral development and adaptive evolution.</title>
        <authorList>
            <person name="Zhang G.Q."/>
            <person name="Xu Q."/>
            <person name="Bian C."/>
            <person name="Tsai W.C."/>
            <person name="Yeh C.M."/>
            <person name="Liu K.W."/>
            <person name="Yoshida K."/>
            <person name="Zhang L.S."/>
            <person name="Chang S.B."/>
            <person name="Chen F."/>
            <person name="Shi Y."/>
            <person name="Su Y.Y."/>
            <person name="Zhang Y.Q."/>
            <person name="Chen L.J."/>
            <person name="Yin Y."/>
            <person name="Lin M."/>
            <person name="Huang H."/>
            <person name="Deng H."/>
            <person name="Wang Z.W."/>
            <person name="Zhu S.L."/>
            <person name="Zhao X."/>
            <person name="Deng C."/>
            <person name="Niu S.C."/>
            <person name="Huang J."/>
            <person name="Wang M."/>
            <person name="Liu G.H."/>
            <person name="Yang H.J."/>
            <person name="Xiao X.J."/>
            <person name="Hsiao Y.Y."/>
            <person name="Wu W.L."/>
            <person name="Chen Y.Y."/>
            <person name="Mitsuda N."/>
            <person name="Ohme-Takagi M."/>
            <person name="Luo Y.B."/>
            <person name="Van de Peer Y."/>
            <person name="Liu Z.J."/>
        </authorList>
    </citation>
    <scope>NUCLEOTIDE SEQUENCE [LARGE SCALE GENOMIC DNA]</scope>
    <source>
        <tissue evidence="2">The whole plant</tissue>
    </source>
</reference>
<keyword evidence="3" id="KW-1185">Reference proteome</keyword>
<organism evidence="2 3">
    <name type="scientific">Dendrobium catenatum</name>
    <dbReference type="NCBI Taxonomy" id="906689"/>
    <lineage>
        <taxon>Eukaryota</taxon>
        <taxon>Viridiplantae</taxon>
        <taxon>Streptophyta</taxon>
        <taxon>Embryophyta</taxon>
        <taxon>Tracheophyta</taxon>
        <taxon>Spermatophyta</taxon>
        <taxon>Magnoliopsida</taxon>
        <taxon>Liliopsida</taxon>
        <taxon>Asparagales</taxon>
        <taxon>Orchidaceae</taxon>
        <taxon>Epidendroideae</taxon>
        <taxon>Malaxideae</taxon>
        <taxon>Dendrobiinae</taxon>
        <taxon>Dendrobium</taxon>
    </lineage>
</organism>
<dbReference type="EMBL" id="KZ503302">
    <property type="protein sequence ID" value="PKU66062.1"/>
    <property type="molecule type" value="Genomic_DNA"/>
</dbReference>
<proteinExistence type="predicted"/>
<evidence type="ECO:0000313" key="2">
    <source>
        <dbReference type="EMBL" id="PKU66062.1"/>
    </source>
</evidence>
<feature type="region of interest" description="Disordered" evidence="1">
    <location>
        <begin position="63"/>
        <end position="90"/>
    </location>
</feature>
<evidence type="ECO:0000313" key="3">
    <source>
        <dbReference type="Proteomes" id="UP000233837"/>
    </source>
</evidence>
<sequence length="90" mass="10137">MLLDSNMELRSGETATRDYVYNWTAALSSPNSSGQPPTRPRDTFGQLLWTTARLTCCNPWTAVRSSPTGRNLEEKEGWPRRKGEGAGRRH</sequence>
<gene>
    <name evidence="2" type="ORF">MA16_Dca017383</name>
</gene>
<name>A0A2I0VRM0_9ASPA</name>